<keyword evidence="6" id="KW-1185">Reference proteome</keyword>
<evidence type="ECO:0000259" key="4">
    <source>
        <dbReference type="PROSITE" id="PS01031"/>
    </source>
</evidence>
<dbReference type="PANTHER" id="PTHR11527">
    <property type="entry name" value="HEAT-SHOCK PROTEIN 20 FAMILY MEMBER"/>
    <property type="match status" value="1"/>
</dbReference>
<dbReference type="CDD" id="cd06464">
    <property type="entry name" value="ACD_sHsps-like"/>
    <property type="match status" value="1"/>
</dbReference>
<dbReference type="RefSeq" id="WP_239674718.1">
    <property type="nucleotide sequence ID" value="NZ_CP070499.1"/>
</dbReference>
<evidence type="ECO:0000256" key="2">
    <source>
        <dbReference type="RuleBase" id="RU003616"/>
    </source>
</evidence>
<dbReference type="InterPro" id="IPR008978">
    <property type="entry name" value="HSP20-like_chaperone"/>
</dbReference>
<dbReference type="Pfam" id="PF00011">
    <property type="entry name" value="HSP20"/>
    <property type="match status" value="1"/>
</dbReference>
<organism evidence="5 6">
    <name type="scientific">Natronosporangium hydrolyticum</name>
    <dbReference type="NCBI Taxonomy" id="2811111"/>
    <lineage>
        <taxon>Bacteria</taxon>
        <taxon>Bacillati</taxon>
        <taxon>Actinomycetota</taxon>
        <taxon>Actinomycetes</taxon>
        <taxon>Micromonosporales</taxon>
        <taxon>Micromonosporaceae</taxon>
        <taxon>Natronosporangium</taxon>
    </lineage>
</organism>
<dbReference type="Gene3D" id="2.60.40.790">
    <property type="match status" value="1"/>
</dbReference>
<evidence type="ECO:0000313" key="6">
    <source>
        <dbReference type="Proteomes" id="UP000662857"/>
    </source>
</evidence>
<protein>
    <submittedName>
        <fullName evidence="5">Hsp20/alpha crystallin family protein</fullName>
    </submittedName>
</protein>
<name>A0A895YDQ3_9ACTN</name>
<dbReference type="InterPro" id="IPR031107">
    <property type="entry name" value="Small_HSP"/>
</dbReference>
<dbReference type="SUPFAM" id="SSF49764">
    <property type="entry name" value="HSP20-like chaperones"/>
    <property type="match status" value="1"/>
</dbReference>
<gene>
    <name evidence="5" type="ORF">JQS43_13290</name>
</gene>
<dbReference type="EMBL" id="CP070499">
    <property type="protein sequence ID" value="QSB12676.1"/>
    <property type="molecule type" value="Genomic_DNA"/>
</dbReference>
<accession>A0A895YDQ3</accession>
<feature type="region of interest" description="Disordered" evidence="3">
    <location>
        <begin position="131"/>
        <end position="156"/>
    </location>
</feature>
<evidence type="ECO:0000313" key="5">
    <source>
        <dbReference type="EMBL" id="QSB12676.1"/>
    </source>
</evidence>
<dbReference type="Proteomes" id="UP000662857">
    <property type="component" value="Chromosome"/>
</dbReference>
<evidence type="ECO:0000256" key="3">
    <source>
        <dbReference type="SAM" id="MobiDB-lite"/>
    </source>
</evidence>
<dbReference type="KEGG" id="nhy:JQS43_13290"/>
<dbReference type="InterPro" id="IPR002068">
    <property type="entry name" value="A-crystallin/Hsp20_dom"/>
</dbReference>
<reference evidence="5" key="1">
    <citation type="submission" date="2021-02" db="EMBL/GenBank/DDBJ databases">
        <title>Natrosporangium hydrolyticum gen. nov., sp. nov, a haloalkaliphilic actinobacterium from a soda solonchak soil.</title>
        <authorList>
            <person name="Sorokin D.Y."/>
            <person name="Khijniak T.V."/>
            <person name="Zakharycheva A.P."/>
            <person name="Boueva O.V."/>
            <person name="Ariskina E.V."/>
            <person name="Hahnke R.L."/>
            <person name="Bunk B."/>
            <person name="Sproer C."/>
            <person name="Schumann P."/>
            <person name="Evtushenko L.I."/>
            <person name="Kublanov I.V."/>
        </authorList>
    </citation>
    <scope>NUCLEOTIDE SEQUENCE</scope>
    <source>
        <strain evidence="5">DSM 106523</strain>
    </source>
</reference>
<dbReference type="AlphaFoldDB" id="A0A895YDQ3"/>
<dbReference type="PROSITE" id="PS01031">
    <property type="entry name" value="SHSP"/>
    <property type="match status" value="1"/>
</dbReference>
<proteinExistence type="inferred from homology"/>
<feature type="domain" description="SHSP" evidence="4">
    <location>
        <begin position="26"/>
        <end position="140"/>
    </location>
</feature>
<sequence>MRWDPFTALARMDDEFDELVRRTFGSASYQYVPPVEMATDGGDVVITLELPGVDPSEVEIEVADGRLSISGERHDRTEQNRGKVLVRELRYGAFRRTFQLPEGVTADQVEAEADQGLLRVRVHNVTRPVEPPRKISIKGGERPAAVIEGKSQETSK</sequence>
<evidence type="ECO:0000256" key="1">
    <source>
        <dbReference type="PROSITE-ProRule" id="PRU00285"/>
    </source>
</evidence>
<comment type="similarity">
    <text evidence="1 2">Belongs to the small heat shock protein (HSP20) family.</text>
</comment>